<reference evidence="2" key="2">
    <citation type="submission" date="2020-09" db="EMBL/GenBank/DDBJ databases">
        <authorList>
            <person name="Sun Q."/>
            <person name="Zhou Y."/>
        </authorList>
    </citation>
    <scope>NUCLEOTIDE SEQUENCE</scope>
    <source>
        <strain evidence="2">CGMCC 1.15322</strain>
    </source>
</reference>
<protein>
    <recommendedName>
        <fullName evidence="4">DUF4148 domain-containing protein</fullName>
    </recommendedName>
</protein>
<accession>A0A916SC69</accession>
<gene>
    <name evidence="2" type="ORF">GCM10011496_13600</name>
</gene>
<sequence>MNTKFIASALFAAASFASVSAFAAGADGGVDTPSFNTVSATSRAAVHADALATRVGPVTASSQVDGGRVLAATPAASERNRADVRAEAVQARMQSAFSFAPGRA</sequence>
<evidence type="ECO:0000313" key="3">
    <source>
        <dbReference type="Proteomes" id="UP000620596"/>
    </source>
</evidence>
<name>A0A916SC69_9BURK</name>
<evidence type="ECO:0008006" key="4">
    <source>
        <dbReference type="Google" id="ProtNLM"/>
    </source>
</evidence>
<dbReference type="EMBL" id="BMIG01000004">
    <property type="protein sequence ID" value="GGA93830.1"/>
    <property type="molecule type" value="Genomic_DNA"/>
</dbReference>
<reference evidence="2" key="1">
    <citation type="journal article" date="2014" name="Int. J. Syst. Evol. Microbiol.">
        <title>Complete genome sequence of Corynebacterium casei LMG S-19264T (=DSM 44701T), isolated from a smear-ripened cheese.</title>
        <authorList>
            <consortium name="US DOE Joint Genome Institute (JGI-PGF)"/>
            <person name="Walter F."/>
            <person name="Albersmeier A."/>
            <person name="Kalinowski J."/>
            <person name="Ruckert C."/>
        </authorList>
    </citation>
    <scope>NUCLEOTIDE SEQUENCE</scope>
    <source>
        <strain evidence="2">CGMCC 1.15322</strain>
    </source>
</reference>
<keyword evidence="1" id="KW-0732">Signal</keyword>
<dbReference type="RefSeq" id="WP_188707607.1">
    <property type="nucleotide sequence ID" value="NZ_BMIG01000004.1"/>
</dbReference>
<feature type="signal peptide" evidence="1">
    <location>
        <begin position="1"/>
        <end position="23"/>
    </location>
</feature>
<evidence type="ECO:0000313" key="2">
    <source>
        <dbReference type="EMBL" id="GGA93830.1"/>
    </source>
</evidence>
<organism evidence="2 3">
    <name type="scientific">Polaromonas eurypsychrophila</name>
    <dbReference type="NCBI Taxonomy" id="1614635"/>
    <lineage>
        <taxon>Bacteria</taxon>
        <taxon>Pseudomonadati</taxon>
        <taxon>Pseudomonadota</taxon>
        <taxon>Betaproteobacteria</taxon>
        <taxon>Burkholderiales</taxon>
        <taxon>Comamonadaceae</taxon>
        <taxon>Polaromonas</taxon>
    </lineage>
</organism>
<dbReference type="AlphaFoldDB" id="A0A916SC69"/>
<feature type="chain" id="PRO_5036906758" description="DUF4148 domain-containing protein" evidence="1">
    <location>
        <begin position="24"/>
        <end position="104"/>
    </location>
</feature>
<evidence type="ECO:0000256" key="1">
    <source>
        <dbReference type="SAM" id="SignalP"/>
    </source>
</evidence>
<keyword evidence="3" id="KW-1185">Reference proteome</keyword>
<dbReference type="Proteomes" id="UP000620596">
    <property type="component" value="Unassembled WGS sequence"/>
</dbReference>
<comment type="caution">
    <text evidence="2">The sequence shown here is derived from an EMBL/GenBank/DDBJ whole genome shotgun (WGS) entry which is preliminary data.</text>
</comment>
<proteinExistence type="predicted"/>